<protein>
    <submittedName>
        <fullName evidence="2">Uncharacterized protein</fullName>
    </submittedName>
</protein>
<reference evidence="2 3" key="1">
    <citation type="submission" date="2013-10" db="EMBL/GenBank/DDBJ databases">
        <title>Salinisphaera halophila YIM 95161 Genome Sequencing.</title>
        <authorList>
            <person name="Lai Q."/>
            <person name="Li C."/>
            <person name="Shao Z."/>
        </authorList>
    </citation>
    <scope>NUCLEOTIDE SEQUENCE [LARGE SCALE GENOMIC DNA]</scope>
    <source>
        <strain evidence="2 3">YIM 95161</strain>
    </source>
</reference>
<evidence type="ECO:0000313" key="2">
    <source>
        <dbReference type="EMBL" id="ROO26113.1"/>
    </source>
</evidence>
<proteinExistence type="predicted"/>
<comment type="caution">
    <text evidence="2">The sequence shown here is derived from an EMBL/GenBank/DDBJ whole genome shotgun (WGS) entry which is preliminary data.</text>
</comment>
<gene>
    <name evidence="2" type="ORF">SAHL_13190</name>
</gene>
<feature type="region of interest" description="Disordered" evidence="1">
    <location>
        <begin position="66"/>
        <end position="89"/>
    </location>
</feature>
<dbReference type="Proteomes" id="UP000285123">
    <property type="component" value="Unassembled WGS sequence"/>
</dbReference>
<name>A0A423PKL2_9GAMM</name>
<dbReference type="RefSeq" id="WP_123591873.1">
    <property type="nucleotide sequence ID" value="NZ_AYKF01000103.1"/>
</dbReference>
<dbReference type="AlphaFoldDB" id="A0A423PKL2"/>
<organism evidence="2 3">
    <name type="scientific">Salinisphaera orenii YIM 95161</name>
    <dbReference type="NCBI Taxonomy" id="1051139"/>
    <lineage>
        <taxon>Bacteria</taxon>
        <taxon>Pseudomonadati</taxon>
        <taxon>Pseudomonadota</taxon>
        <taxon>Gammaproteobacteria</taxon>
        <taxon>Salinisphaerales</taxon>
        <taxon>Salinisphaeraceae</taxon>
        <taxon>Salinisphaera</taxon>
    </lineage>
</organism>
<dbReference type="EMBL" id="AYKF01000103">
    <property type="protein sequence ID" value="ROO26113.1"/>
    <property type="molecule type" value="Genomic_DNA"/>
</dbReference>
<accession>A0A423PKL2</accession>
<evidence type="ECO:0000313" key="3">
    <source>
        <dbReference type="Proteomes" id="UP000285123"/>
    </source>
</evidence>
<evidence type="ECO:0000256" key="1">
    <source>
        <dbReference type="SAM" id="MobiDB-lite"/>
    </source>
</evidence>
<sequence length="89" mass="9456">MGLIDDVPGGIDVETGRIFIAGAGMGCLRLGIGRILPGVIAARRDWREAVDMVLVGWGARWLASSRSSVMDQRRIDGTTEGGHEPVHGS</sequence>
<feature type="compositionally biased region" description="Basic and acidic residues" evidence="1">
    <location>
        <begin position="71"/>
        <end position="89"/>
    </location>
</feature>